<dbReference type="CDD" id="cd03109">
    <property type="entry name" value="DTBS"/>
    <property type="match status" value="1"/>
</dbReference>
<dbReference type="InterPro" id="IPR027417">
    <property type="entry name" value="P-loop_NTPase"/>
</dbReference>
<name>A0ABS7CEH5_9BACL</name>
<keyword evidence="10" id="KW-1185">Reference proteome</keyword>
<sequence length="109" mass="11963">DLMAELRLPALIVARSGLGTINHTLLTVSYLKLRLISIVGIILNDGESAETHDDPSLSTNAELIEHYSRIPVLGRLPRIHAPEDTNTLVHTVRQHIQFALVKEALLAGN</sequence>
<evidence type="ECO:0000256" key="5">
    <source>
        <dbReference type="ARBA" id="ARBA00022756"/>
    </source>
</evidence>
<evidence type="ECO:0000256" key="3">
    <source>
        <dbReference type="ARBA" id="ARBA00022723"/>
    </source>
</evidence>
<evidence type="ECO:0000256" key="7">
    <source>
        <dbReference type="ARBA" id="ARBA00022842"/>
    </source>
</evidence>
<evidence type="ECO:0000256" key="2">
    <source>
        <dbReference type="ARBA" id="ARBA00022598"/>
    </source>
</evidence>
<organism evidence="9 10">
    <name type="scientific">Paenibacillus sepulcri</name>
    <dbReference type="NCBI Taxonomy" id="359917"/>
    <lineage>
        <taxon>Bacteria</taxon>
        <taxon>Bacillati</taxon>
        <taxon>Bacillota</taxon>
        <taxon>Bacilli</taxon>
        <taxon>Bacillales</taxon>
        <taxon>Paenibacillaceae</taxon>
        <taxon>Paenibacillus</taxon>
    </lineage>
</organism>
<protein>
    <submittedName>
        <fullName evidence="9">AAA family ATPase</fullName>
    </submittedName>
</protein>
<feature type="non-terminal residue" evidence="9">
    <location>
        <position position="1"/>
    </location>
</feature>
<dbReference type="PANTHER" id="PTHR43210">
    <property type="entry name" value="DETHIOBIOTIN SYNTHETASE"/>
    <property type="match status" value="1"/>
</dbReference>
<dbReference type="PANTHER" id="PTHR43210:SF2">
    <property type="entry name" value="ATP-DEPENDENT DETHIOBIOTIN SYNTHETASE BIOD 2"/>
    <property type="match status" value="1"/>
</dbReference>
<evidence type="ECO:0000313" key="10">
    <source>
        <dbReference type="Proteomes" id="UP001519887"/>
    </source>
</evidence>
<evidence type="ECO:0000256" key="4">
    <source>
        <dbReference type="ARBA" id="ARBA00022741"/>
    </source>
</evidence>
<keyword evidence="5" id="KW-0093">Biotin biosynthesis</keyword>
<comment type="catalytic activity">
    <reaction evidence="8">
        <text>(7R,8S)-8-amino-7-(carboxyamino)nonanoate + ATP = (4R,5S)-dethiobiotin + ADP + phosphate + H(+)</text>
        <dbReference type="Rhea" id="RHEA:63684"/>
        <dbReference type="ChEBI" id="CHEBI:15378"/>
        <dbReference type="ChEBI" id="CHEBI:30616"/>
        <dbReference type="ChEBI" id="CHEBI:43474"/>
        <dbReference type="ChEBI" id="CHEBI:149470"/>
        <dbReference type="ChEBI" id="CHEBI:149473"/>
        <dbReference type="ChEBI" id="CHEBI:456216"/>
    </reaction>
</comment>
<gene>
    <name evidence="9" type="ORF">K0U00_35335</name>
</gene>
<evidence type="ECO:0000256" key="1">
    <source>
        <dbReference type="ARBA" id="ARBA00022490"/>
    </source>
</evidence>
<dbReference type="SUPFAM" id="SSF52540">
    <property type="entry name" value="P-loop containing nucleoside triphosphate hydrolases"/>
    <property type="match status" value="1"/>
</dbReference>
<dbReference type="Pfam" id="PF13500">
    <property type="entry name" value="AAA_26"/>
    <property type="match status" value="1"/>
</dbReference>
<evidence type="ECO:0000256" key="6">
    <source>
        <dbReference type="ARBA" id="ARBA00022840"/>
    </source>
</evidence>
<dbReference type="Gene3D" id="3.40.50.300">
    <property type="entry name" value="P-loop containing nucleotide triphosphate hydrolases"/>
    <property type="match status" value="1"/>
</dbReference>
<keyword evidence="4" id="KW-0547">Nucleotide-binding</keyword>
<keyword evidence="2" id="KW-0436">Ligase</keyword>
<dbReference type="Proteomes" id="UP001519887">
    <property type="component" value="Unassembled WGS sequence"/>
</dbReference>
<accession>A0ABS7CEH5</accession>
<keyword evidence="3" id="KW-0479">Metal-binding</keyword>
<comment type="caution">
    <text evidence="9">The sequence shown here is derived from an EMBL/GenBank/DDBJ whole genome shotgun (WGS) entry which is preliminary data.</text>
</comment>
<keyword evidence="6" id="KW-0067">ATP-binding</keyword>
<keyword evidence="1" id="KW-0963">Cytoplasm</keyword>
<dbReference type="EMBL" id="JAHZIK010001593">
    <property type="protein sequence ID" value="MBW7459341.1"/>
    <property type="molecule type" value="Genomic_DNA"/>
</dbReference>
<keyword evidence="7" id="KW-0460">Magnesium</keyword>
<reference evidence="9 10" key="1">
    <citation type="submission" date="2021-07" db="EMBL/GenBank/DDBJ databases">
        <title>Paenibacillus radiodurans sp. nov., isolated from the southeastern edge of Tengger Desert.</title>
        <authorList>
            <person name="Zhang G."/>
        </authorList>
    </citation>
    <scope>NUCLEOTIDE SEQUENCE [LARGE SCALE GENOMIC DNA]</scope>
    <source>
        <strain evidence="9 10">CCM 7311</strain>
    </source>
</reference>
<dbReference type="InterPro" id="IPR004472">
    <property type="entry name" value="DTB_synth_BioD"/>
</dbReference>
<evidence type="ECO:0000313" key="9">
    <source>
        <dbReference type="EMBL" id="MBW7459341.1"/>
    </source>
</evidence>
<evidence type="ECO:0000256" key="8">
    <source>
        <dbReference type="ARBA" id="ARBA00047386"/>
    </source>
</evidence>
<proteinExistence type="predicted"/>